<evidence type="ECO:0000313" key="4">
    <source>
        <dbReference type="EMBL" id="ABM37893.1"/>
    </source>
</evidence>
<dbReference type="InterPro" id="IPR050832">
    <property type="entry name" value="Bact_Acetyltransf"/>
</dbReference>
<dbReference type="SUPFAM" id="SSF55729">
    <property type="entry name" value="Acyl-CoA N-acyltransferases (Nat)"/>
    <property type="match status" value="1"/>
</dbReference>
<organism evidence="4 5">
    <name type="scientific">Polaromonas naphthalenivorans (strain CJ2)</name>
    <dbReference type="NCBI Taxonomy" id="365044"/>
    <lineage>
        <taxon>Bacteria</taxon>
        <taxon>Pseudomonadati</taxon>
        <taxon>Pseudomonadota</taxon>
        <taxon>Betaproteobacteria</taxon>
        <taxon>Burkholderiales</taxon>
        <taxon>Comamonadaceae</taxon>
        <taxon>Polaromonas</taxon>
    </lineage>
</organism>
<sequence length="173" mass="18572">MSDSLDSLESTASGLRICRADYRNPVHADALVRLLDAYAQDPAGGGEALSAFAKSNLVNELAARPQAFSVLAFSGDEAVGLVNCIEGFSTFACRPLVNIHDVAVLVSHRGQRVAEQMLALVDEIARERGACKLTLEVLAGNASAVRLYERVGFAGYQLDPAMGRAQFFQKWLA</sequence>
<feature type="domain" description="N-acetyltransferase" evidence="3">
    <location>
        <begin position="20"/>
        <end position="173"/>
    </location>
</feature>
<dbReference type="EMBL" id="CP000529">
    <property type="protein sequence ID" value="ABM37893.1"/>
    <property type="molecule type" value="Genomic_DNA"/>
</dbReference>
<protein>
    <submittedName>
        <fullName evidence="4">GCN5-related N-acetyltransferase</fullName>
    </submittedName>
</protein>
<keyword evidence="1 4" id="KW-0808">Transferase</keyword>
<dbReference type="STRING" id="365044.Pnap_2590"/>
<dbReference type="KEGG" id="pna:Pnap_2590"/>
<evidence type="ECO:0000259" key="3">
    <source>
        <dbReference type="PROSITE" id="PS51186"/>
    </source>
</evidence>
<dbReference type="HOGENOM" id="CLU_1640695_0_0_4"/>
<dbReference type="PANTHER" id="PTHR43877:SF2">
    <property type="entry name" value="AMINOALKYLPHOSPHONATE N-ACETYLTRANSFERASE-RELATED"/>
    <property type="match status" value="1"/>
</dbReference>
<keyword evidence="5" id="KW-1185">Reference proteome</keyword>
<accession>A1VQG5</accession>
<gene>
    <name evidence="4" type="ordered locus">Pnap_2590</name>
</gene>
<dbReference type="InterPro" id="IPR016181">
    <property type="entry name" value="Acyl_CoA_acyltransferase"/>
</dbReference>
<proteinExistence type="predicted"/>
<dbReference type="AlphaFoldDB" id="A1VQG5"/>
<dbReference type="InterPro" id="IPR000182">
    <property type="entry name" value="GNAT_dom"/>
</dbReference>
<evidence type="ECO:0000256" key="1">
    <source>
        <dbReference type="ARBA" id="ARBA00022679"/>
    </source>
</evidence>
<dbReference type="PANTHER" id="PTHR43877">
    <property type="entry name" value="AMINOALKYLPHOSPHONATE N-ACETYLTRANSFERASE-RELATED-RELATED"/>
    <property type="match status" value="1"/>
</dbReference>
<dbReference type="OrthoDB" id="9799601at2"/>
<reference evidence="5" key="1">
    <citation type="journal article" date="2009" name="Environ. Microbiol.">
        <title>The genome of Polaromonas naphthalenivorans strain CJ2, isolated from coal tar-contaminated sediment, reveals physiological and metabolic versatility and evolution through extensive horizontal gene transfer.</title>
        <authorList>
            <person name="Yagi J.M."/>
            <person name="Sims D."/>
            <person name="Brettin T."/>
            <person name="Bruce D."/>
            <person name="Madsen E.L."/>
        </authorList>
    </citation>
    <scope>NUCLEOTIDE SEQUENCE [LARGE SCALE GENOMIC DNA]</scope>
    <source>
        <strain evidence="5">CJ2</strain>
    </source>
</reference>
<dbReference type="PROSITE" id="PS51186">
    <property type="entry name" value="GNAT"/>
    <property type="match status" value="1"/>
</dbReference>
<evidence type="ECO:0000313" key="5">
    <source>
        <dbReference type="Proteomes" id="UP000000644"/>
    </source>
</evidence>
<keyword evidence="2" id="KW-0012">Acyltransferase</keyword>
<dbReference type="GO" id="GO:0016747">
    <property type="term" value="F:acyltransferase activity, transferring groups other than amino-acyl groups"/>
    <property type="evidence" value="ECO:0007669"/>
    <property type="project" value="InterPro"/>
</dbReference>
<dbReference type="Gene3D" id="3.40.630.30">
    <property type="match status" value="1"/>
</dbReference>
<dbReference type="CDD" id="cd04301">
    <property type="entry name" value="NAT_SF"/>
    <property type="match status" value="1"/>
</dbReference>
<dbReference type="RefSeq" id="WP_011801970.1">
    <property type="nucleotide sequence ID" value="NC_008781.1"/>
</dbReference>
<dbReference type="eggNOG" id="COG0456">
    <property type="taxonomic scope" value="Bacteria"/>
</dbReference>
<dbReference type="Pfam" id="PF00583">
    <property type="entry name" value="Acetyltransf_1"/>
    <property type="match status" value="1"/>
</dbReference>
<name>A1VQG5_POLNA</name>
<dbReference type="Proteomes" id="UP000000644">
    <property type="component" value="Chromosome"/>
</dbReference>
<evidence type="ECO:0000256" key="2">
    <source>
        <dbReference type="ARBA" id="ARBA00023315"/>
    </source>
</evidence>